<gene>
    <name evidence="1" type="ORF">JTE90_020263</name>
</gene>
<evidence type="ECO:0000313" key="1">
    <source>
        <dbReference type="EMBL" id="KAG8197883.1"/>
    </source>
</evidence>
<comment type="caution">
    <text evidence="1">The sequence shown here is derived from an EMBL/GenBank/DDBJ whole genome shotgun (WGS) entry which is preliminary data.</text>
</comment>
<reference evidence="1 2" key="1">
    <citation type="journal article" date="2022" name="Nat. Ecol. Evol.">
        <title>A masculinizing supergene underlies an exaggerated male reproductive morph in a spider.</title>
        <authorList>
            <person name="Hendrickx F."/>
            <person name="De Corte Z."/>
            <person name="Sonet G."/>
            <person name="Van Belleghem S.M."/>
            <person name="Kostlbacher S."/>
            <person name="Vangestel C."/>
        </authorList>
    </citation>
    <scope>NUCLEOTIDE SEQUENCE [LARGE SCALE GENOMIC DNA]</scope>
    <source>
        <strain evidence="1">W744_W776</strain>
    </source>
</reference>
<protein>
    <submittedName>
        <fullName evidence="1">Uncharacterized protein</fullName>
    </submittedName>
</protein>
<proteinExistence type="predicted"/>
<sequence length="76" mass="8422">MAQVTQALSAVTVGQIPIDNEWGVRNYAAFDDDTKELGSEDRRAPISNNSFSNGPNGMPFANEAHVFHYRVWIVVV</sequence>
<accession>A0AAV6VQ85</accession>
<name>A0AAV6VQ85_9ARAC</name>
<dbReference type="AlphaFoldDB" id="A0AAV6VQ85"/>
<dbReference type="Proteomes" id="UP000827092">
    <property type="component" value="Unassembled WGS sequence"/>
</dbReference>
<keyword evidence="2" id="KW-1185">Reference proteome</keyword>
<organism evidence="1 2">
    <name type="scientific">Oedothorax gibbosus</name>
    <dbReference type="NCBI Taxonomy" id="931172"/>
    <lineage>
        <taxon>Eukaryota</taxon>
        <taxon>Metazoa</taxon>
        <taxon>Ecdysozoa</taxon>
        <taxon>Arthropoda</taxon>
        <taxon>Chelicerata</taxon>
        <taxon>Arachnida</taxon>
        <taxon>Araneae</taxon>
        <taxon>Araneomorphae</taxon>
        <taxon>Entelegynae</taxon>
        <taxon>Araneoidea</taxon>
        <taxon>Linyphiidae</taxon>
        <taxon>Erigoninae</taxon>
        <taxon>Oedothorax</taxon>
    </lineage>
</organism>
<evidence type="ECO:0000313" key="2">
    <source>
        <dbReference type="Proteomes" id="UP000827092"/>
    </source>
</evidence>
<dbReference type="EMBL" id="JAFNEN010000047">
    <property type="protein sequence ID" value="KAG8197883.1"/>
    <property type="molecule type" value="Genomic_DNA"/>
</dbReference>